<proteinExistence type="predicted"/>
<dbReference type="Proteomes" id="UP000464378">
    <property type="component" value="Chromosome"/>
</dbReference>
<evidence type="ECO:0000313" key="2">
    <source>
        <dbReference type="EMBL" id="VIP04716.1"/>
    </source>
</evidence>
<dbReference type="EMBL" id="LR586016">
    <property type="protein sequence ID" value="VIP04716.1"/>
    <property type="molecule type" value="Genomic_DNA"/>
</dbReference>
<evidence type="ECO:0000256" key="1">
    <source>
        <dbReference type="SAM" id="Phobius"/>
    </source>
</evidence>
<dbReference type="InParanoid" id="A0A6C2YTB6"/>
<gene>
    <name evidence="2" type="ORF">GMBLW1_44770</name>
</gene>
<accession>A0A6C2YTB6</accession>
<dbReference type="AlphaFoldDB" id="A0A6C2YTB6"/>
<keyword evidence="3" id="KW-1185">Reference proteome</keyword>
<dbReference type="EMBL" id="LR593887">
    <property type="protein sequence ID" value="VTS06791.1"/>
    <property type="molecule type" value="Genomic_DNA"/>
</dbReference>
<organism evidence="2">
    <name type="scientific">Tuwongella immobilis</name>
    <dbReference type="NCBI Taxonomy" id="692036"/>
    <lineage>
        <taxon>Bacteria</taxon>
        <taxon>Pseudomonadati</taxon>
        <taxon>Planctomycetota</taxon>
        <taxon>Planctomycetia</taxon>
        <taxon>Gemmatales</taxon>
        <taxon>Gemmataceae</taxon>
        <taxon>Tuwongella</taxon>
    </lineage>
</organism>
<evidence type="ECO:0000313" key="3">
    <source>
        <dbReference type="Proteomes" id="UP000464378"/>
    </source>
</evidence>
<dbReference type="RefSeq" id="WP_162659760.1">
    <property type="nucleotide sequence ID" value="NZ_LR593887.1"/>
</dbReference>
<protein>
    <submittedName>
        <fullName evidence="2">Uncharacterized protein</fullName>
    </submittedName>
</protein>
<dbReference type="KEGG" id="tim:GMBLW1_44770"/>
<feature type="transmembrane region" description="Helical" evidence="1">
    <location>
        <begin position="271"/>
        <end position="293"/>
    </location>
</feature>
<name>A0A6C2YTB6_9BACT</name>
<reference evidence="2" key="1">
    <citation type="submission" date="2019-04" db="EMBL/GenBank/DDBJ databases">
        <authorList>
            <consortium name="Science for Life Laboratories"/>
        </authorList>
    </citation>
    <scope>NUCLEOTIDE SEQUENCE</scope>
    <source>
        <strain evidence="2">MBLW1</strain>
    </source>
</reference>
<sequence>MSESLLELRRMQAAIVERPARRLESMKLLARCDDLRDSQLADLERCLEQLGDRVPDVTVEGAVFVTHCGKSEVMLGLLRESPYASEYPLEHRPFQVHVRFFSRKLYEMLGDPFAIWHRLPADWNVGNRLPSPIWPNEGLPPRTVAKLQTVLKTGGSQLLLGATQAVVDGARIALSRPQPANELLEHLWQLLPHATRDRRRLCTMSFALHDGFDAVIVPPGVAPQPGDRWLDEEQVLDYPEGRYEKSLQIAVESGDAWDLEALLNRRSTETAIRYALILLFVMAMVLSVVPLVLKSRKS</sequence>
<keyword evidence="1" id="KW-0812">Transmembrane</keyword>
<keyword evidence="1" id="KW-1133">Transmembrane helix</keyword>
<keyword evidence="1" id="KW-0472">Membrane</keyword>